<evidence type="ECO:0000313" key="2">
    <source>
        <dbReference type="Proteomes" id="UP001174209"/>
    </source>
</evidence>
<keyword evidence="2" id="KW-1185">Reference proteome</keyword>
<dbReference type="EMBL" id="JAROCG010000006">
    <property type="protein sequence ID" value="MDN4612814.1"/>
    <property type="molecule type" value="Genomic_DNA"/>
</dbReference>
<organism evidence="1 2">
    <name type="scientific">Arthrobacter burdickii</name>
    <dbReference type="NCBI Taxonomy" id="3035920"/>
    <lineage>
        <taxon>Bacteria</taxon>
        <taxon>Bacillati</taxon>
        <taxon>Actinomycetota</taxon>
        <taxon>Actinomycetes</taxon>
        <taxon>Micrococcales</taxon>
        <taxon>Micrococcaceae</taxon>
        <taxon>Arthrobacter</taxon>
    </lineage>
</organism>
<dbReference type="Gene3D" id="3.50.50.60">
    <property type="entry name" value="FAD/NAD(P)-binding domain"/>
    <property type="match status" value="2"/>
</dbReference>
<dbReference type="SUPFAM" id="SSF51905">
    <property type="entry name" value="FAD/NAD(P)-binding domain"/>
    <property type="match status" value="1"/>
</dbReference>
<accession>A0ABT8K5Z7</accession>
<sequence length="168" mass="17986">MAFTLKLDDRSLGAGRIITATGSKNGLPEMPGVAARWAEDMLHCAFCCGYEMRGQHINLLATGPMPSNLAALFRLLSPYVTVLAHTAPPATAQGKDLVERGITVLPQFEVQVLSHEDRLTGCMSLHDGSQPELDALFVETLMQARADFLGPSACSATTSPSTVRSLSR</sequence>
<protein>
    <submittedName>
        <fullName evidence="1">Uncharacterized protein</fullName>
    </submittedName>
</protein>
<gene>
    <name evidence="1" type="ORF">P5G52_18260</name>
</gene>
<dbReference type="InterPro" id="IPR036188">
    <property type="entry name" value="FAD/NAD-bd_sf"/>
</dbReference>
<name>A0ABT8K5Z7_9MICC</name>
<dbReference type="Proteomes" id="UP001174209">
    <property type="component" value="Unassembled WGS sequence"/>
</dbReference>
<reference evidence="1" key="1">
    <citation type="submission" date="2023-06" db="EMBL/GenBank/DDBJ databases">
        <title>MT1 and MT2 Draft Genomes of Novel Species.</title>
        <authorList>
            <person name="Venkateswaran K."/>
        </authorList>
    </citation>
    <scope>NUCLEOTIDE SEQUENCE</scope>
    <source>
        <strain evidence="1">IIF3SC-B10</strain>
    </source>
</reference>
<evidence type="ECO:0000313" key="1">
    <source>
        <dbReference type="EMBL" id="MDN4612814.1"/>
    </source>
</evidence>
<comment type="caution">
    <text evidence="1">The sequence shown here is derived from an EMBL/GenBank/DDBJ whole genome shotgun (WGS) entry which is preliminary data.</text>
</comment>
<dbReference type="RefSeq" id="WP_301230248.1">
    <property type="nucleotide sequence ID" value="NZ_JAROCG010000006.1"/>
</dbReference>
<proteinExistence type="predicted"/>